<dbReference type="InterPro" id="IPR036388">
    <property type="entry name" value="WH-like_DNA-bd_sf"/>
</dbReference>
<organism evidence="7 8">
    <name type="scientific">Bordetella pseudohinzii</name>
    <dbReference type="NCBI Taxonomy" id="1331258"/>
    <lineage>
        <taxon>Bacteria</taxon>
        <taxon>Pseudomonadati</taxon>
        <taxon>Pseudomonadota</taxon>
        <taxon>Betaproteobacteria</taxon>
        <taxon>Burkholderiales</taxon>
        <taxon>Alcaligenaceae</taxon>
        <taxon>Bordetella</taxon>
    </lineage>
</organism>
<feature type="compositionally biased region" description="Low complexity" evidence="5">
    <location>
        <begin position="227"/>
        <end position="246"/>
    </location>
</feature>
<keyword evidence="4" id="KW-0131">Cell cycle</keyword>
<dbReference type="EMBL" id="CYTV01000021">
    <property type="protein sequence ID" value="CUJ18349.1"/>
    <property type="molecule type" value="Genomic_DNA"/>
</dbReference>
<dbReference type="InterPro" id="IPR036390">
    <property type="entry name" value="WH_DNA-bd_sf"/>
</dbReference>
<gene>
    <name evidence="7" type="primary">scpB</name>
    <name evidence="6" type="ORF">BBN53_14915</name>
    <name evidence="7" type="ORF">ERS370011_04169</name>
</gene>
<feature type="compositionally biased region" description="Pro residues" evidence="5">
    <location>
        <begin position="290"/>
        <end position="304"/>
    </location>
</feature>
<evidence type="ECO:0000313" key="6">
    <source>
        <dbReference type="EMBL" id="ANY17054.1"/>
    </source>
</evidence>
<feature type="compositionally biased region" description="Low complexity" evidence="5">
    <location>
        <begin position="202"/>
        <end position="218"/>
    </location>
</feature>
<reference evidence="7 8" key="1">
    <citation type="submission" date="2015-09" db="EMBL/GenBank/DDBJ databases">
        <authorList>
            <person name="Jackson K.R."/>
            <person name="Lunt B.L."/>
            <person name="Fisher J.N.B."/>
            <person name="Gardner A.V."/>
            <person name="Bailey M.E."/>
            <person name="Deus L.M."/>
            <person name="Earl A.S."/>
            <person name="Gibby P.D."/>
            <person name="Hartmann K.A."/>
            <person name="Liu J.E."/>
            <person name="Manci A.M."/>
            <person name="Nielsen D.A."/>
            <person name="Solomon M.B."/>
            <person name="Breakwell D.P."/>
            <person name="Burnett S.H."/>
            <person name="Grose J.H."/>
        </authorList>
    </citation>
    <scope>NUCLEOTIDE SEQUENCE [LARGE SCALE GENOMIC DNA]</scope>
    <source>
        <strain evidence="7 8">2789STDY5608636</strain>
    </source>
</reference>
<evidence type="ECO:0000256" key="4">
    <source>
        <dbReference type="ARBA" id="ARBA00023306"/>
    </source>
</evidence>
<dbReference type="Pfam" id="PF04079">
    <property type="entry name" value="SMC_ScpB"/>
    <property type="match status" value="1"/>
</dbReference>
<dbReference type="InterPro" id="IPR005234">
    <property type="entry name" value="ScpB_csome_segregation"/>
</dbReference>
<protein>
    <submittedName>
        <fullName evidence="6">SMC-Scp complex subunit ScpB</fullName>
    </submittedName>
    <submittedName>
        <fullName evidence="7">Segregation and condensation protein B homolog</fullName>
    </submittedName>
</protein>
<sequence length="329" mass="35253">MNDSEAILVLETALLCAAQPMQLAEMHRLFGDDPELTNGTLRTWLETLQQQWDGRGMELAHLAGGWRFQSRPAMQRYLERLNPERPPKYSRAVLETLAIVAWRQPVTRGDIEDIRGVTVSSQIVKTLEDRGWIEVIGHRDAPGRPALFGTTRQFLDDLGLRALDELPPLESSQAAAALAGLDLGGTEIQLEEIAAAAGEALPAEGEPGADTADADAPAQDGVESRIASESAAESAAPDASLPEPADTSADPDDGRPATPEVPVPEPDRIQPPAEPDETVPPSTPEVEPVQPEPEIVPPPQPATPEVPEVPQRPQDQDNNGLAPGKSEPV</sequence>
<dbReference type="PANTHER" id="PTHR34298:SF2">
    <property type="entry name" value="SEGREGATION AND CONDENSATION PROTEIN B"/>
    <property type="match status" value="1"/>
</dbReference>
<dbReference type="Proteomes" id="UP000053096">
    <property type="component" value="Unassembled WGS sequence"/>
</dbReference>
<reference evidence="6 9" key="2">
    <citation type="submission" date="2016-07" db="EMBL/GenBank/DDBJ databases">
        <title>Complete genome sequences of Bordetella pseudohinzii.</title>
        <authorList>
            <person name="Spilker T."/>
            <person name="Darrah R."/>
            <person name="LiPuma J.J."/>
        </authorList>
    </citation>
    <scope>NUCLEOTIDE SEQUENCE [LARGE SCALE GENOMIC DNA]</scope>
    <source>
        <strain evidence="6 9">HI4681</strain>
    </source>
</reference>
<evidence type="ECO:0000256" key="5">
    <source>
        <dbReference type="SAM" id="MobiDB-lite"/>
    </source>
</evidence>
<keyword evidence="3" id="KW-0159">Chromosome partition</keyword>
<accession>A0A0M7I4C5</accession>
<evidence type="ECO:0000256" key="2">
    <source>
        <dbReference type="ARBA" id="ARBA00022618"/>
    </source>
</evidence>
<dbReference type="GO" id="GO:0051301">
    <property type="term" value="P:cell division"/>
    <property type="evidence" value="ECO:0007669"/>
    <property type="project" value="UniProtKB-KW"/>
</dbReference>
<dbReference type="Gene3D" id="1.10.10.10">
    <property type="entry name" value="Winged helix-like DNA-binding domain superfamily/Winged helix DNA-binding domain"/>
    <property type="match status" value="2"/>
</dbReference>
<accession>A0A0J6EU41</accession>
<evidence type="ECO:0000313" key="7">
    <source>
        <dbReference type="EMBL" id="CUJ18349.1"/>
    </source>
</evidence>
<proteinExistence type="predicted"/>
<dbReference type="EMBL" id="CP016440">
    <property type="protein sequence ID" value="ANY17054.1"/>
    <property type="molecule type" value="Genomic_DNA"/>
</dbReference>
<evidence type="ECO:0000313" key="9">
    <source>
        <dbReference type="Proteomes" id="UP000092950"/>
    </source>
</evidence>
<keyword evidence="9" id="KW-1185">Reference proteome</keyword>
<dbReference type="SUPFAM" id="SSF46785">
    <property type="entry name" value="Winged helix' DNA-binding domain"/>
    <property type="match status" value="2"/>
</dbReference>
<dbReference type="OrthoDB" id="9806226at2"/>
<keyword evidence="1" id="KW-0963">Cytoplasm</keyword>
<dbReference type="RefSeq" id="WP_043214593.1">
    <property type="nucleotide sequence ID" value="NZ_CAJGUP010000215.1"/>
</dbReference>
<dbReference type="AlphaFoldDB" id="A0A0J6EU41"/>
<keyword evidence="2" id="KW-0132">Cell division</keyword>
<dbReference type="PANTHER" id="PTHR34298">
    <property type="entry name" value="SEGREGATION AND CONDENSATION PROTEIN B"/>
    <property type="match status" value="1"/>
</dbReference>
<name>A0A0J6EU41_9BORD</name>
<evidence type="ECO:0000256" key="1">
    <source>
        <dbReference type="ARBA" id="ARBA00022490"/>
    </source>
</evidence>
<evidence type="ECO:0000256" key="3">
    <source>
        <dbReference type="ARBA" id="ARBA00022829"/>
    </source>
</evidence>
<evidence type="ECO:0000313" key="8">
    <source>
        <dbReference type="Proteomes" id="UP000053096"/>
    </source>
</evidence>
<dbReference type="KEGG" id="bpdz:BBN53_14915"/>
<dbReference type="Proteomes" id="UP000092950">
    <property type="component" value="Chromosome"/>
</dbReference>
<dbReference type="NCBIfam" id="TIGR00281">
    <property type="entry name" value="SMC-Scp complex subunit ScpB"/>
    <property type="match status" value="1"/>
</dbReference>
<dbReference type="GO" id="GO:0051304">
    <property type="term" value="P:chromosome separation"/>
    <property type="evidence" value="ECO:0007669"/>
    <property type="project" value="InterPro"/>
</dbReference>
<feature type="region of interest" description="Disordered" evidence="5">
    <location>
        <begin position="202"/>
        <end position="329"/>
    </location>
</feature>